<feature type="compositionally biased region" description="Basic and acidic residues" evidence="1">
    <location>
        <begin position="1"/>
        <end position="10"/>
    </location>
</feature>
<evidence type="ECO:0000313" key="3">
    <source>
        <dbReference type="Proteomes" id="UP001219568"/>
    </source>
</evidence>
<accession>A0AAD6N6Q0</accession>
<dbReference type="Proteomes" id="UP001219568">
    <property type="component" value="Unassembled WGS sequence"/>
</dbReference>
<protein>
    <submittedName>
        <fullName evidence="2">Uncharacterized protein</fullName>
    </submittedName>
</protein>
<keyword evidence="3" id="KW-1185">Reference proteome</keyword>
<organism evidence="2 3">
    <name type="scientific">Penicillium canescens</name>
    <dbReference type="NCBI Taxonomy" id="5083"/>
    <lineage>
        <taxon>Eukaryota</taxon>
        <taxon>Fungi</taxon>
        <taxon>Dikarya</taxon>
        <taxon>Ascomycota</taxon>
        <taxon>Pezizomycotina</taxon>
        <taxon>Eurotiomycetes</taxon>
        <taxon>Eurotiomycetidae</taxon>
        <taxon>Eurotiales</taxon>
        <taxon>Aspergillaceae</taxon>
        <taxon>Penicillium</taxon>
    </lineage>
</organism>
<evidence type="ECO:0000256" key="1">
    <source>
        <dbReference type="SAM" id="MobiDB-lite"/>
    </source>
</evidence>
<feature type="region of interest" description="Disordered" evidence="1">
    <location>
        <begin position="1"/>
        <end position="21"/>
    </location>
</feature>
<evidence type="ECO:0000313" key="2">
    <source>
        <dbReference type="EMBL" id="KAJ6035571.1"/>
    </source>
</evidence>
<comment type="caution">
    <text evidence="2">The sequence shown here is derived from an EMBL/GenBank/DDBJ whole genome shotgun (WGS) entry which is preliminary data.</text>
</comment>
<dbReference type="AlphaFoldDB" id="A0AAD6N6Q0"/>
<gene>
    <name evidence="2" type="ORF">N7460_009746</name>
</gene>
<proteinExistence type="predicted"/>
<name>A0AAD6N6Q0_PENCN</name>
<dbReference type="EMBL" id="JAQJZL010000010">
    <property type="protein sequence ID" value="KAJ6035571.1"/>
    <property type="molecule type" value="Genomic_DNA"/>
</dbReference>
<sequence length="138" mass="15505">MDDLQEERMKQIPPKISDTLQSLAEEEPLNTSDLFKKFIEDVRKSAVGQEESAVLRTTLKRKRITEIPKFSRQYELVDKDMRRGDSTNPELCQHAAGDMPKIQGGRHVQPHLSPSCQCLETGSSAHFKAVINGNGNAQ</sequence>
<reference evidence="2" key="1">
    <citation type="journal article" date="2023" name="IMA Fungus">
        <title>Comparative genomic study of the Penicillium genus elucidates a diverse pangenome and 15 lateral gene transfer events.</title>
        <authorList>
            <person name="Petersen C."/>
            <person name="Sorensen T."/>
            <person name="Nielsen M.R."/>
            <person name="Sondergaard T.E."/>
            <person name="Sorensen J.L."/>
            <person name="Fitzpatrick D.A."/>
            <person name="Frisvad J.C."/>
            <person name="Nielsen K.L."/>
        </authorList>
    </citation>
    <scope>NUCLEOTIDE SEQUENCE</scope>
    <source>
        <strain evidence="2">IBT 15450</strain>
    </source>
</reference>
<reference evidence="2" key="2">
    <citation type="submission" date="2023-01" db="EMBL/GenBank/DDBJ databases">
        <authorList>
            <person name="Petersen C."/>
        </authorList>
    </citation>
    <scope>NUCLEOTIDE SEQUENCE</scope>
    <source>
        <strain evidence="2">IBT 15450</strain>
    </source>
</reference>